<dbReference type="Proteomes" id="UP000045978">
    <property type="component" value="Unassembled WGS sequence"/>
</dbReference>
<protein>
    <recommendedName>
        <fullName evidence="3">DUF883 domain-containing protein</fullName>
    </recommendedName>
</protein>
<organism evidence="1 2">
    <name type="scientific">Xanthomonas graminis pv. phlei</name>
    <dbReference type="NCBI Taxonomy" id="487906"/>
    <lineage>
        <taxon>Bacteria</taxon>
        <taxon>Pseudomonadati</taxon>
        <taxon>Pseudomonadota</taxon>
        <taxon>Gammaproteobacteria</taxon>
        <taxon>Lysobacterales</taxon>
        <taxon>Lysobacteraceae</taxon>
        <taxon>Xanthomonas</taxon>
        <taxon>Xanthomonas translucens group</taxon>
        <taxon>Xanthomonas graminis</taxon>
    </lineage>
</organism>
<evidence type="ECO:0000313" key="2">
    <source>
        <dbReference type="Proteomes" id="UP000045978"/>
    </source>
</evidence>
<evidence type="ECO:0008006" key="3">
    <source>
        <dbReference type="Google" id="ProtNLM"/>
    </source>
</evidence>
<dbReference type="AlphaFoldDB" id="A0A0K2ZWL5"/>
<name>A0A0K2ZWL5_9XANT</name>
<gene>
    <name evidence="1" type="ORF">XTPLMG730_2470</name>
</gene>
<proteinExistence type="predicted"/>
<sequence length="168" mass="17613">MPVGQKAHAQRQPNKLYTASMLFVSIAIREPPAARRYAPTTVRRYAMNASPTNTENLKDNLSEASSHLKSAASYAGEAIKGAAGAAGDELKLGKANVKAELSDSALSGLAAAEFGGAAAKEQVDVLLDKGRDLIDSAAELIRERPLASFGVAFATGWIIAKLARSSDK</sequence>
<evidence type="ECO:0000313" key="1">
    <source>
        <dbReference type="EMBL" id="CTP89432.1"/>
    </source>
</evidence>
<accession>A0A0K2ZWL5</accession>
<dbReference type="EMBL" id="CXOJ01000055">
    <property type="protein sequence ID" value="CTP89432.1"/>
    <property type="molecule type" value="Genomic_DNA"/>
</dbReference>
<reference evidence="1 2" key="1">
    <citation type="submission" date="2015-07" db="EMBL/GenBank/DDBJ databases">
        <authorList>
            <person name="Noorani M."/>
        </authorList>
    </citation>
    <scope>NUCLEOTIDE SEQUENCE [LARGE SCALE GENOMIC DNA]</scope>
    <source>
        <strain evidence="1">LMG730</strain>
    </source>
</reference>